<name>A0ABR3ASM4_PHYBL</name>
<evidence type="ECO:0000256" key="1">
    <source>
        <dbReference type="SAM" id="SignalP"/>
    </source>
</evidence>
<accession>A0ABR3ASM4</accession>
<feature type="chain" id="PRO_5045283240" evidence="1">
    <location>
        <begin position="24"/>
        <end position="145"/>
    </location>
</feature>
<proteinExistence type="predicted"/>
<keyword evidence="3" id="KW-1185">Reference proteome</keyword>
<evidence type="ECO:0000313" key="3">
    <source>
        <dbReference type="Proteomes" id="UP001448207"/>
    </source>
</evidence>
<comment type="caution">
    <text evidence="2">The sequence shown here is derived from an EMBL/GenBank/DDBJ whole genome shotgun (WGS) entry which is preliminary data.</text>
</comment>
<keyword evidence="1" id="KW-0732">Signal</keyword>
<dbReference type="Proteomes" id="UP001448207">
    <property type="component" value="Unassembled WGS sequence"/>
</dbReference>
<reference evidence="2 3" key="1">
    <citation type="submission" date="2024-04" db="EMBL/GenBank/DDBJ databases">
        <title>Symmetric and asymmetric DNA N6-adenine methylation regulates different biological responses in Mucorales.</title>
        <authorList>
            <consortium name="Lawrence Berkeley National Laboratory"/>
            <person name="Lax C."/>
            <person name="Mondo S.J."/>
            <person name="Osorio-Concepcion M."/>
            <person name="Muszewska A."/>
            <person name="Corrochano-Luque M."/>
            <person name="Gutierrez G."/>
            <person name="Riley R."/>
            <person name="Lipzen A."/>
            <person name="Guo J."/>
            <person name="Hundley H."/>
            <person name="Amirebrahimi M."/>
            <person name="Ng V."/>
            <person name="Lorenzo-Gutierrez D."/>
            <person name="Binder U."/>
            <person name="Yang J."/>
            <person name="Song Y."/>
            <person name="Canovas D."/>
            <person name="Navarro E."/>
            <person name="Freitag M."/>
            <person name="Gabaldon T."/>
            <person name="Grigoriev I.V."/>
            <person name="Corrochano L.M."/>
            <person name="Nicolas F.E."/>
            <person name="Garre V."/>
        </authorList>
    </citation>
    <scope>NUCLEOTIDE SEQUENCE [LARGE SCALE GENOMIC DNA]</scope>
    <source>
        <strain evidence="2 3">L51</strain>
    </source>
</reference>
<dbReference type="EMBL" id="JBCLYO010000019">
    <property type="protein sequence ID" value="KAL0080810.1"/>
    <property type="molecule type" value="Genomic_DNA"/>
</dbReference>
<protein>
    <submittedName>
        <fullName evidence="2">Uncharacterized protein</fullName>
    </submittedName>
</protein>
<organism evidence="2 3">
    <name type="scientific">Phycomyces blakesleeanus</name>
    <dbReference type="NCBI Taxonomy" id="4837"/>
    <lineage>
        <taxon>Eukaryota</taxon>
        <taxon>Fungi</taxon>
        <taxon>Fungi incertae sedis</taxon>
        <taxon>Mucoromycota</taxon>
        <taxon>Mucoromycotina</taxon>
        <taxon>Mucoromycetes</taxon>
        <taxon>Mucorales</taxon>
        <taxon>Phycomycetaceae</taxon>
        <taxon>Phycomyces</taxon>
    </lineage>
</organism>
<evidence type="ECO:0000313" key="2">
    <source>
        <dbReference type="EMBL" id="KAL0080810.1"/>
    </source>
</evidence>
<feature type="signal peptide" evidence="1">
    <location>
        <begin position="1"/>
        <end position="23"/>
    </location>
</feature>
<sequence>MLLQKLQFIQCVSVVAFIPKCYASPIEQDINPGYTAPEENRSQNLTEIKPSNILLLKEAYTSEYKKYENVGNKKTSFDNHHLKVICKNWLLVSLIIRARHFSSRARRFSGALRLLNFRLSPFTGLIKSDLLSGIQQFYLVPNHPK</sequence>
<gene>
    <name evidence="2" type="ORF">J3Q64DRAFT_1866688</name>
</gene>